<evidence type="ECO:0000313" key="3">
    <source>
        <dbReference type="EMBL" id="KAF0771453.1"/>
    </source>
</evidence>
<evidence type="ECO:0000313" key="4">
    <source>
        <dbReference type="Proteomes" id="UP000478052"/>
    </source>
</evidence>
<protein>
    <submittedName>
        <fullName evidence="3">Uncharacterized protein</fullName>
    </submittedName>
</protein>
<feature type="signal peptide" evidence="2">
    <location>
        <begin position="1"/>
        <end position="21"/>
    </location>
</feature>
<feature type="region of interest" description="Disordered" evidence="1">
    <location>
        <begin position="193"/>
        <end position="215"/>
    </location>
</feature>
<accession>A0A6G0ZL81</accession>
<feature type="compositionally biased region" description="Polar residues" evidence="1">
    <location>
        <begin position="193"/>
        <end position="207"/>
    </location>
</feature>
<reference evidence="3 4" key="1">
    <citation type="submission" date="2019-08" db="EMBL/GenBank/DDBJ databases">
        <title>Whole genome of Aphis craccivora.</title>
        <authorList>
            <person name="Voronova N.V."/>
            <person name="Shulinski R.S."/>
            <person name="Bandarenka Y.V."/>
            <person name="Zhorov D.G."/>
            <person name="Warner D."/>
        </authorList>
    </citation>
    <scope>NUCLEOTIDE SEQUENCE [LARGE SCALE GENOMIC DNA]</scope>
    <source>
        <strain evidence="3">180601</strain>
        <tissue evidence="3">Whole Body</tissue>
    </source>
</reference>
<dbReference type="Proteomes" id="UP000478052">
    <property type="component" value="Unassembled WGS sequence"/>
</dbReference>
<comment type="caution">
    <text evidence="3">The sequence shown here is derived from an EMBL/GenBank/DDBJ whole genome shotgun (WGS) entry which is preliminary data.</text>
</comment>
<keyword evidence="4" id="KW-1185">Reference proteome</keyword>
<feature type="chain" id="PRO_5026226158" evidence="2">
    <location>
        <begin position="22"/>
        <end position="291"/>
    </location>
</feature>
<dbReference type="EMBL" id="VUJU01000291">
    <property type="protein sequence ID" value="KAF0771453.1"/>
    <property type="molecule type" value="Genomic_DNA"/>
</dbReference>
<gene>
    <name evidence="3" type="ORF">FWK35_00022426</name>
</gene>
<evidence type="ECO:0000256" key="2">
    <source>
        <dbReference type="SAM" id="SignalP"/>
    </source>
</evidence>
<dbReference type="OrthoDB" id="10366881at2759"/>
<name>A0A6G0ZL81_APHCR</name>
<dbReference type="AlphaFoldDB" id="A0A6G0ZL81"/>
<sequence>MSTYLIQKCLIVLTFVVTVYSGTCHFPTKYQISNSDYIYIIREHPVYKYRPFLKFGVVYNDYHAFSSLYRYARANIDGWRSKSVGEIVGIFEDDYESNTAYISVCSCTTPIADGRYCCSSGECGVGCLSCEGSCIGSADYHSGYICDNNDLVKHVANFYSKLNNDTDVSLHRKGILDVENSILLNITASRSIRSSGPKLPNTSKPPTRQQPPRKCKKDICYNEDSSGSESDGWTQPFDQCKINDKKVVDRSEYAGCKQWCTPKICDCVTNRQYIDGGKYREYVDNYHCVSV</sequence>
<evidence type="ECO:0000256" key="1">
    <source>
        <dbReference type="SAM" id="MobiDB-lite"/>
    </source>
</evidence>
<keyword evidence="2" id="KW-0732">Signal</keyword>
<organism evidence="3 4">
    <name type="scientific">Aphis craccivora</name>
    <name type="common">Cowpea aphid</name>
    <dbReference type="NCBI Taxonomy" id="307492"/>
    <lineage>
        <taxon>Eukaryota</taxon>
        <taxon>Metazoa</taxon>
        <taxon>Ecdysozoa</taxon>
        <taxon>Arthropoda</taxon>
        <taxon>Hexapoda</taxon>
        <taxon>Insecta</taxon>
        <taxon>Pterygota</taxon>
        <taxon>Neoptera</taxon>
        <taxon>Paraneoptera</taxon>
        <taxon>Hemiptera</taxon>
        <taxon>Sternorrhyncha</taxon>
        <taxon>Aphidomorpha</taxon>
        <taxon>Aphidoidea</taxon>
        <taxon>Aphididae</taxon>
        <taxon>Aphidini</taxon>
        <taxon>Aphis</taxon>
        <taxon>Aphis</taxon>
    </lineage>
</organism>
<proteinExistence type="predicted"/>